<name>A0A176W642_MARPO</name>
<evidence type="ECO:0000256" key="1">
    <source>
        <dbReference type="SAM" id="MobiDB-lite"/>
    </source>
</evidence>
<protein>
    <submittedName>
        <fullName evidence="2">Uncharacterized protein</fullName>
    </submittedName>
</protein>
<organism evidence="2 3">
    <name type="scientific">Marchantia polymorpha subsp. ruderalis</name>
    <dbReference type="NCBI Taxonomy" id="1480154"/>
    <lineage>
        <taxon>Eukaryota</taxon>
        <taxon>Viridiplantae</taxon>
        <taxon>Streptophyta</taxon>
        <taxon>Embryophyta</taxon>
        <taxon>Marchantiophyta</taxon>
        <taxon>Marchantiopsida</taxon>
        <taxon>Marchantiidae</taxon>
        <taxon>Marchantiales</taxon>
        <taxon>Marchantiaceae</taxon>
        <taxon>Marchantia</taxon>
    </lineage>
</organism>
<proteinExistence type="predicted"/>
<reference evidence="2" key="1">
    <citation type="submission" date="2016-03" db="EMBL/GenBank/DDBJ databases">
        <title>Mechanisms controlling the formation of the plant cell surface in tip-growing cells are functionally conserved among land plants.</title>
        <authorList>
            <person name="Honkanen S."/>
            <person name="Jones V.A."/>
            <person name="Morieri G."/>
            <person name="Champion C."/>
            <person name="Hetherington A.J."/>
            <person name="Kelly S."/>
            <person name="Saint-Marcoux D."/>
            <person name="Proust H."/>
            <person name="Prescott H."/>
            <person name="Dolan L."/>
        </authorList>
    </citation>
    <scope>NUCLEOTIDE SEQUENCE [LARGE SCALE GENOMIC DNA]</scope>
    <source>
        <tissue evidence="2">Whole gametophyte</tissue>
    </source>
</reference>
<feature type="region of interest" description="Disordered" evidence="1">
    <location>
        <begin position="50"/>
        <end position="79"/>
    </location>
</feature>
<dbReference type="Proteomes" id="UP000077202">
    <property type="component" value="Unassembled WGS sequence"/>
</dbReference>
<evidence type="ECO:0000313" key="2">
    <source>
        <dbReference type="EMBL" id="OAE28459.1"/>
    </source>
</evidence>
<comment type="caution">
    <text evidence="2">The sequence shown here is derived from an EMBL/GenBank/DDBJ whole genome shotgun (WGS) entry which is preliminary data.</text>
</comment>
<sequence>MTSRFGWTQCSSDLTPFEKKYLLGPTGKREVPDPPMKMLVRIVESLSPFGRKGMDGTSGTRHGMSKTCRGPRSPRRTATSFYGKTNERSEMRSWSDDECFREDLRAWETATVRIAPTTTEMTSDDNRASIYGVSATEMRGEEKLLGVQDCHAYMWRVSCPVAKGRSILGRRSGAVQACAVEDD</sequence>
<dbReference type="EMBL" id="LVLJ01001739">
    <property type="protein sequence ID" value="OAE28459.1"/>
    <property type="molecule type" value="Genomic_DNA"/>
</dbReference>
<keyword evidence="3" id="KW-1185">Reference proteome</keyword>
<dbReference type="AlphaFoldDB" id="A0A176W642"/>
<evidence type="ECO:0000313" key="3">
    <source>
        <dbReference type="Proteomes" id="UP000077202"/>
    </source>
</evidence>
<gene>
    <name evidence="2" type="ORF">AXG93_115s1490</name>
</gene>
<accession>A0A176W642</accession>